<dbReference type="EMBL" id="KQ483413">
    <property type="protein sequence ID" value="KYP53506.1"/>
    <property type="molecule type" value="Genomic_DNA"/>
</dbReference>
<evidence type="ECO:0000313" key="1">
    <source>
        <dbReference type="EMBL" id="KYP53506.1"/>
    </source>
</evidence>
<proteinExistence type="predicted"/>
<dbReference type="PANTHER" id="PTHR10775:SF180">
    <property type="entry name" value="TRANSPOSON, EN_SPM-LIKE, TRANSPOSASE-ASSOCIATED DOMAIN PROTEIN-RELATED"/>
    <property type="match status" value="1"/>
</dbReference>
<name>A0A151SFC6_CAJCA</name>
<dbReference type="AlphaFoldDB" id="A0A151SFC6"/>
<evidence type="ECO:0000313" key="2">
    <source>
        <dbReference type="Proteomes" id="UP000075243"/>
    </source>
</evidence>
<dbReference type="PANTHER" id="PTHR10775">
    <property type="entry name" value="OS08G0208400 PROTEIN"/>
    <property type="match status" value="1"/>
</dbReference>
<organism evidence="1 2">
    <name type="scientific">Cajanus cajan</name>
    <name type="common">Pigeon pea</name>
    <name type="synonym">Cajanus indicus</name>
    <dbReference type="NCBI Taxonomy" id="3821"/>
    <lineage>
        <taxon>Eukaryota</taxon>
        <taxon>Viridiplantae</taxon>
        <taxon>Streptophyta</taxon>
        <taxon>Embryophyta</taxon>
        <taxon>Tracheophyta</taxon>
        <taxon>Spermatophyta</taxon>
        <taxon>Magnoliopsida</taxon>
        <taxon>eudicotyledons</taxon>
        <taxon>Gunneridae</taxon>
        <taxon>Pentapetalae</taxon>
        <taxon>rosids</taxon>
        <taxon>fabids</taxon>
        <taxon>Fabales</taxon>
        <taxon>Fabaceae</taxon>
        <taxon>Papilionoideae</taxon>
        <taxon>50 kb inversion clade</taxon>
        <taxon>NPAAA clade</taxon>
        <taxon>indigoferoid/millettioid clade</taxon>
        <taxon>Phaseoleae</taxon>
        <taxon>Cajanus</taxon>
    </lineage>
</organism>
<reference evidence="1" key="1">
    <citation type="journal article" date="2012" name="Nat. Biotechnol.">
        <title>Draft genome sequence of pigeonpea (Cajanus cajan), an orphan legume crop of resource-poor farmers.</title>
        <authorList>
            <person name="Varshney R.K."/>
            <person name="Chen W."/>
            <person name="Li Y."/>
            <person name="Bharti A.K."/>
            <person name="Saxena R.K."/>
            <person name="Schlueter J.A."/>
            <person name="Donoghue M.T."/>
            <person name="Azam S."/>
            <person name="Fan G."/>
            <person name="Whaley A.M."/>
            <person name="Farmer A.D."/>
            <person name="Sheridan J."/>
            <person name="Iwata A."/>
            <person name="Tuteja R."/>
            <person name="Penmetsa R.V."/>
            <person name="Wu W."/>
            <person name="Upadhyaya H.D."/>
            <person name="Yang S.P."/>
            <person name="Shah T."/>
            <person name="Saxena K.B."/>
            <person name="Michael T."/>
            <person name="McCombie W.R."/>
            <person name="Yang B."/>
            <person name="Zhang G."/>
            <person name="Yang H."/>
            <person name="Wang J."/>
            <person name="Spillane C."/>
            <person name="Cook D.R."/>
            <person name="May G.D."/>
            <person name="Xu X."/>
            <person name="Jackson S.A."/>
        </authorList>
    </citation>
    <scope>NUCLEOTIDE SEQUENCE [LARGE SCALE GENOMIC DNA]</scope>
</reference>
<keyword evidence="2" id="KW-1185">Reference proteome</keyword>
<accession>A0A151SFC6</accession>
<dbReference type="Pfam" id="PF02992">
    <property type="entry name" value="Transposase_21"/>
    <property type="match status" value="1"/>
</dbReference>
<dbReference type="Proteomes" id="UP000075243">
    <property type="component" value="Unassembled WGS sequence"/>
</dbReference>
<protein>
    <submittedName>
        <fullName evidence="1">Uncharacterized protein</fullName>
    </submittedName>
</protein>
<dbReference type="Gramene" id="C.cajan_24430.t">
    <property type="protein sequence ID" value="C.cajan_24430.t"/>
    <property type="gene ID" value="C.cajan_24430"/>
</dbReference>
<dbReference type="InterPro" id="IPR004242">
    <property type="entry name" value="Transposase_21"/>
</dbReference>
<sequence length="101" mass="11785">MNLKAKNGWSDKSFTKLLELLKVMVPKDNTCWVDVFDGYHQQSFKLRAMIFCTINDFLAYENLNGYNVKGHHACLNCEQQTSYPQLKHGKKIVTPQFSYFD</sequence>
<gene>
    <name evidence="1" type="ORF">KK1_024644</name>
</gene>